<accession>A0ABX8AZ24</accession>
<organism evidence="2 3">
    <name type="scientific">Pseudovibrio brasiliensis</name>
    <dbReference type="NCBI Taxonomy" id="1898042"/>
    <lineage>
        <taxon>Bacteria</taxon>
        <taxon>Pseudomonadati</taxon>
        <taxon>Pseudomonadota</taxon>
        <taxon>Alphaproteobacteria</taxon>
        <taxon>Hyphomicrobiales</taxon>
        <taxon>Stappiaceae</taxon>
        <taxon>Pseudovibrio</taxon>
    </lineage>
</organism>
<evidence type="ECO:0000313" key="3">
    <source>
        <dbReference type="Proteomes" id="UP000680706"/>
    </source>
</evidence>
<proteinExistence type="predicted"/>
<gene>
    <name evidence="2" type="ORF">KGB56_26045</name>
</gene>
<sequence>MYNFTKPTCSLTAITFLIELHKADLMFHADDSPQQCNFERELPAETLEVMDRYMQATHHHLEDPNVIVVELSKALVPEQAASTNHPANVLSVLDLSTAHLSPQTLAMLSEKTPETFPLYGGNLMNGLFISAGRDYDYSGKKLPIDLLSCLTAAWAQDCSHILFDSDGPVDECLFDYSQ</sequence>
<feature type="domain" description="DUF5983" evidence="1">
    <location>
        <begin position="92"/>
        <end position="173"/>
    </location>
</feature>
<name>A0ABX8AZ24_9HYPH</name>
<reference evidence="2 3" key="1">
    <citation type="journal article" date="2021" name="Angew. Chem. Int. Ed. Engl.">
        <title>A novel family of nonribosomal peptides modulate collective behavior in Pseudovibrio bacteria isolated from marine sponges.</title>
        <authorList>
            <person name="Ioca L.P."/>
            <person name="Dai Y."/>
            <person name="Kunakom S."/>
            <person name="Diaz-Espinosa J."/>
            <person name="Krunic A."/>
            <person name="Crnkovic C.M."/>
            <person name="Orjala J."/>
            <person name="Sanchez L.M."/>
            <person name="Ferreira A.G."/>
            <person name="Berlinck R.G.S."/>
            <person name="Eustaquio A.S."/>
        </authorList>
    </citation>
    <scope>NUCLEOTIDE SEQUENCE [LARGE SCALE GENOMIC DNA]</scope>
    <source>
        <strain evidence="2 3">Ab134</strain>
        <plasmid evidence="2 3">pAb134-03</plasmid>
    </source>
</reference>
<dbReference type="EMBL" id="CP074129">
    <property type="protein sequence ID" value="QUS59080.1"/>
    <property type="molecule type" value="Genomic_DNA"/>
</dbReference>
<keyword evidence="2" id="KW-0614">Plasmid</keyword>
<dbReference type="RefSeq" id="WP_075701493.1">
    <property type="nucleotide sequence ID" value="NZ_CP074129.1"/>
</dbReference>
<dbReference type="Pfam" id="PF19419">
    <property type="entry name" value="DUF5983"/>
    <property type="match status" value="1"/>
</dbReference>
<protein>
    <recommendedName>
        <fullName evidence="1">DUF5983 domain-containing protein</fullName>
    </recommendedName>
</protein>
<evidence type="ECO:0000259" key="1">
    <source>
        <dbReference type="Pfam" id="PF19419"/>
    </source>
</evidence>
<keyword evidence="3" id="KW-1185">Reference proteome</keyword>
<geneLocation type="plasmid" evidence="2 3">
    <name>pAb134-03</name>
</geneLocation>
<dbReference type="Proteomes" id="UP000680706">
    <property type="component" value="Plasmid pAb134-03"/>
</dbReference>
<dbReference type="InterPro" id="IPR046025">
    <property type="entry name" value="DUF5983"/>
</dbReference>
<evidence type="ECO:0000313" key="2">
    <source>
        <dbReference type="EMBL" id="QUS59080.1"/>
    </source>
</evidence>